<dbReference type="SUPFAM" id="SSF52518">
    <property type="entry name" value="Thiamin diphosphate-binding fold (THDP-binding)"/>
    <property type="match status" value="2"/>
</dbReference>
<evidence type="ECO:0000256" key="8">
    <source>
        <dbReference type="ARBA" id="ARBA00022723"/>
    </source>
</evidence>
<dbReference type="InterPro" id="IPR039368">
    <property type="entry name" value="AHAS_TPP"/>
</dbReference>
<evidence type="ECO:0000256" key="6">
    <source>
        <dbReference type="ARBA" id="ARBA00022630"/>
    </source>
</evidence>
<dbReference type="GO" id="GO:0005948">
    <property type="term" value="C:acetolactate synthase complex"/>
    <property type="evidence" value="ECO:0007669"/>
    <property type="project" value="TreeGrafter"/>
</dbReference>
<evidence type="ECO:0000256" key="14">
    <source>
        <dbReference type="RuleBase" id="RU003591"/>
    </source>
</evidence>
<dbReference type="InterPro" id="IPR029035">
    <property type="entry name" value="DHS-like_NAD/FAD-binding_dom"/>
</dbReference>
<keyword evidence="8 14" id="KW-0479">Metal-binding</keyword>
<dbReference type="Proteomes" id="UP000526501">
    <property type="component" value="Unassembled WGS sequence"/>
</dbReference>
<evidence type="ECO:0000256" key="5">
    <source>
        <dbReference type="ARBA" id="ARBA00022605"/>
    </source>
</evidence>
<feature type="domain" description="Thiamine pyrophosphate enzyme central" evidence="15">
    <location>
        <begin position="191"/>
        <end position="326"/>
    </location>
</feature>
<dbReference type="EMBL" id="JACHVC010000013">
    <property type="protein sequence ID" value="MBC2607603.1"/>
    <property type="molecule type" value="Genomic_DNA"/>
</dbReference>
<organism evidence="18 19">
    <name type="scientific">Pelagicoccus albus</name>
    <dbReference type="NCBI Taxonomy" id="415222"/>
    <lineage>
        <taxon>Bacteria</taxon>
        <taxon>Pseudomonadati</taxon>
        <taxon>Verrucomicrobiota</taxon>
        <taxon>Opitutia</taxon>
        <taxon>Puniceicoccales</taxon>
        <taxon>Pelagicoccaceae</taxon>
        <taxon>Pelagicoccus</taxon>
    </lineage>
</organism>
<dbReference type="NCBIfam" id="NF006016">
    <property type="entry name" value="PRK08155.1"/>
    <property type="match status" value="1"/>
</dbReference>
<dbReference type="Gene3D" id="3.40.50.970">
    <property type="match status" value="2"/>
</dbReference>
<keyword evidence="19" id="KW-1185">Reference proteome</keyword>
<evidence type="ECO:0000256" key="4">
    <source>
        <dbReference type="ARBA" id="ARBA00013145"/>
    </source>
</evidence>
<dbReference type="GO" id="GO:0009099">
    <property type="term" value="P:L-valine biosynthetic process"/>
    <property type="evidence" value="ECO:0007669"/>
    <property type="project" value="UniProtKB-UniPathway"/>
</dbReference>
<dbReference type="RefSeq" id="WP_185661479.1">
    <property type="nucleotide sequence ID" value="NZ_CAWPOO010000013.1"/>
</dbReference>
<dbReference type="NCBIfam" id="TIGR00118">
    <property type="entry name" value="acolac_lg"/>
    <property type="match status" value="1"/>
</dbReference>
<dbReference type="PANTHER" id="PTHR18968:SF170">
    <property type="entry name" value="ACETOLACTATE SYNTHASE ISOZYME 1 LARGE SUBUNIT"/>
    <property type="match status" value="1"/>
</dbReference>
<dbReference type="InterPro" id="IPR012000">
    <property type="entry name" value="Thiamin_PyroP_enz_cen_dom"/>
</dbReference>
<evidence type="ECO:0000256" key="1">
    <source>
        <dbReference type="ARBA" id="ARBA00004974"/>
    </source>
</evidence>
<dbReference type="CDD" id="cd02015">
    <property type="entry name" value="TPP_AHAS"/>
    <property type="match status" value="1"/>
</dbReference>
<sequence>MNYTGAEILIKLLERQGIKQIAGIPGGANLPMYDALSRSESIRHILARHEQGAGFIAQGQARVSGQPSVFFATSGPGATNTITALADAKLDSIPVICITGQVPLSLIGTDAFQEIDTYGLSVPVTKHSYMARSAEELLEIIPQAFEVAISGRPGPVLIDIPKDVQMQRIQVPEWPAARFRSELPAYPMAKIEEAAALIDAAERPIIYLGGGAIHSSAEEETLQFAERIHAPVTTTLMGLGAFPASHSQSIGMLGMHAARYTNMALQEADLLIALGARFDDRATGKVAQFCPNAKIVHIDIDNAELDKIKTAHVGIRADLKAALRDLSPRTRARRRESWMSRVAELKKDFPMEMPNPDSATSAYGIIRETQRICPEDTIVTTDVGQHQMRAAQAFDFEKPRRWLTSGGLGTMGFGLPAAIGAALEAPDQKVVCFSGDGSLMMNIQELATAAEEGLDLKVVLCNNNSLGLVHQQQTLFYGKNIFASNFSSHLDFCMIARGFGISAYDLGSAENPSETLEEALNAPGCVLINVPLDVTHKVFPMVPPGGANSEAIIEQAEKEVAI</sequence>
<evidence type="ECO:0000313" key="19">
    <source>
        <dbReference type="Proteomes" id="UP000526501"/>
    </source>
</evidence>
<dbReference type="GO" id="GO:0009097">
    <property type="term" value="P:isoleucine biosynthetic process"/>
    <property type="evidence" value="ECO:0007669"/>
    <property type="project" value="UniProtKB-UniPathway"/>
</dbReference>
<dbReference type="EC" id="2.2.1.6" evidence="4 14"/>
<keyword evidence="10 14" id="KW-0460">Magnesium</keyword>
<keyword evidence="5 14" id="KW-0028">Amino-acid biosynthesis</keyword>
<evidence type="ECO:0000313" key="18">
    <source>
        <dbReference type="EMBL" id="MBC2607603.1"/>
    </source>
</evidence>
<dbReference type="InterPro" id="IPR045229">
    <property type="entry name" value="TPP_enz"/>
</dbReference>
<dbReference type="Pfam" id="PF02776">
    <property type="entry name" value="TPP_enzyme_N"/>
    <property type="match status" value="1"/>
</dbReference>
<dbReference type="FunFam" id="3.40.50.970:FF:000007">
    <property type="entry name" value="Acetolactate synthase"/>
    <property type="match status" value="1"/>
</dbReference>
<reference evidence="18 19" key="1">
    <citation type="submission" date="2020-07" db="EMBL/GenBank/DDBJ databases">
        <authorList>
            <person name="Feng X."/>
        </authorList>
    </citation>
    <scope>NUCLEOTIDE SEQUENCE [LARGE SCALE GENOMIC DNA]</scope>
    <source>
        <strain evidence="18 19">JCM23202</strain>
    </source>
</reference>
<keyword evidence="12 14" id="KW-0100">Branched-chain amino acid biosynthesis</keyword>
<dbReference type="InterPro" id="IPR012846">
    <property type="entry name" value="Acetolactate_synth_lsu"/>
</dbReference>
<dbReference type="AlphaFoldDB" id="A0A7X1BAT4"/>
<evidence type="ECO:0000256" key="13">
    <source>
        <dbReference type="ARBA" id="ARBA00048670"/>
    </source>
</evidence>
<evidence type="ECO:0000259" key="17">
    <source>
        <dbReference type="Pfam" id="PF02776"/>
    </source>
</evidence>
<dbReference type="UniPathway" id="UPA00049">
    <property type="reaction ID" value="UER00059"/>
</dbReference>
<dbReference type="PROSITE" id="PS00187">
    <property type="entry name" value="TPP_ENZYMES"/>
    <property type="match status" value="1"/>
</dbReference>
<keyword evidence="9" id="KW-0274">FAD</keyword>
<comment type="pathway">
    <text evidence="1 14">Amino-acid biosynthesis; L-isoleucine biosynthesis; L-isoleucine from 2-oxobutanoate: step 1/4.</text>
</comment>
<dbReference type="FunFam" id="3.40.50.970:FF:000016">
    <property type="entry name" value="Acetolactate synthase"/>
    <property type="match status" value="1"/>
</dbReference>
<evidence type="ECO:0000256" key="11">
    <source>
        <dbReference type="ARBA" id="ARBA00023052"/>
    </source>
</evidence>
<dbReference type="FunFam" id="3.40.50.1220:FF:000008">
    <property type="entry name" value="Acetolactate synthase"/>
    <property type="match status" value="1"/>
</dbReference>
<comment type="pathway">
    <text evidence="2 14">Amino-acid biosynthesis; L-valine biosynthesis; L-valine from pyruvate: step 1/4.</text>
</comment>
<dbReference type="GO" id="GO:0000287">
    <property type="term" value="F:magnesium ion binding"/>
    <property type="evidence" value="ECO:0007669"/>
    <property type="project" value="UniProtKB-UniRule"/>
</dbReference>
<evidence type="ECO:0000256" key="7">
    <source>
        <dbReference type="ARBA" id="ARBA00022679"/>
    </source>
</evidence>
<comment type="similarity">
    <text evidence="3 14">Belongs to the TPP enzyme family.</text>
</comment>
<dbReference type="Pfam" id="PF00205">
    <property type="entry name" value="TPP_enzyme_M"/>
    <property type="match status" value="1"/>
</dbReference>
<dbReference type="UniPathway" id="UPA00047">
    <property type="reaction ID" value="UER00055"/>
</dbReference>
<dbReference type="GO" id="GO:0050660">
    <property type="term" value="F:flavin adenine dinucleotide binding"/>
    <property type="evidence" value="ECO:0007669"/>
    <property type="project" value="InterPro"/>
</dbReference>
<keyword evidence="6" id="KW-0285">Flavoprotein</keyword>
<dbReference type="InterPro" id="IPR029061">
    <property type="entry name" value="THDP-binding"/>
</dbReference>
<comment type="cofactor">
    <cofactor evidence="14">
        <name>thiamine diphosphate</name>
        <dbReference type="ChEBI" id="CHEBI:58937"/>
    </cofactor>
    <text evidence="14">Binds 1 thiamine pyrophosphate per subunit.</text>
</comment>
<dbReference type="InterPro" id="IPR000399">
    <property type="entry name" value="TPP-bd_CS"/>
</dbReference>
<gene>
    <name evidence="18" type="primary">ilvB</name>
    <name evidence="18" type="ORF">H5P27_16240</name>
</gene>
<keyword evidence="11 14" id="KW-0786">Thiamine pyrophosphate</keyword>
<dbReference type="Pfam" id="PF02775">
    <property type="entry name" value="TPP_enzyme_C"/>
    <property type="match status" value="1"/>
</dbReference>
<name>A0A7X1BAT4_9BACT</name>
<evidence type="ECO:0000259" key="15">
    <source>
        <dbReference type="Pfam" id="PF00205"/>
    </source>
</evidence>
<comment type="caution">
    <text evidence="18">The sequence shown here is derived from an EMBL/GenBank/DDBJ whole genome shotgun (WGS) entry which is preliminary data.</text>
</comment>
<dbReference type="Gene3D" id="3.40.50.1220">
    <property type="entry name" value="TPP-binding domain"/>
    <property type="match status" value="1"/>
</dbReference>
<evidence type="ECO:0000256" key="3">
    <source>
        <dbReference type="ARBA" id="ARBA00007812"/>
    </source>
</evidence>
<dbReference type="SUPFAM" id="SSF52467">
    <property type="entry name" value="DHS-like NAD/FAD-binding domain"/>
    <property type="match status" value="1"/>
</dbReference>
<feature type="domain" description="Thiamine pyrophosphate enzyme N-terminal TPP-binding" evidence="17">
    <location>
        <begin position="4"/>
        <end position="118"/>
    </location>
</feature>
<keyword evidence="7 14" id="KW-0808">Transferase</keyword>
<accession>A0A7X1BAT4</accession>
<dbReference type="InterPro" id="IPR011766">
    <property type="entry name" value="TPP_enzyme_TPP-bd"/>
</dbReference>
<dbReference type="CDD" id="cd07035">
    <property type="entry name" value="TPP_PYR_POX_like"/>
    <property type="match status" value="1"/>
</dbReference>
<proteinExistence type="inferred from homology"/>
<protein>
    <recommendedName>
        <fullName evidence="4 14">Acetolactate synthase</fullName>
        <ecNumber evidence="4 14">2.2.1.6</ecNumber>
    </recommendedName>
</protein>
<dbReference type="InterPro" id="IPR012001">
    <property type="entry name" value="Thiamin_PyroP_enz_TPP-bd_dom"/>
</dbReference>
<evidence type="ECO:0000256" key="2">
    <source>
        <dbReference type="ARBA" id="ARBA00005025"/>
    </source>
</evidence>
<evidence type="ECO:0000256" key="12">
    <source>
        <dbReference type="ARBA" id="ARBA00023304"/>
    </source>
</evidence>
<evidence type="ECO:0000259" key="16">
    <source>
        <dbReference type="Pfam" id="PF02775"/>
    </source>
</evidence>
<dbReference type="GO" id="GO:0003984">
    <property type="term" value="F:acetolactate synthase activity"/>
    <property type="evidence" value="ECO:0007669"/>
    <property type="project" value="UniProtKB-EC"/>
</dbReference>
<dbReference type="GO" id="GO:0030976">
    <property type="term" value="F:thiamine pyrophosphate binding"/>
    <property type="evidence" value="ECO:0007669"/>
    <property type="project" value="UniProtKB-UniRule"/>
</dbReference>
<feature type="domain" description="Thiamine pyrophosphate enzyme TPP-binding" evidence="16">
    <location>
        <begin position="382"/>
        <end position="530"/>
    </location>
</feature>
<evidence type="ECO:0000256" key="10">
    <source>
        <dbReference type="ARBA" id="ARBA00022842"/>
    </source>
</evidence>
<comment type="catalytic activity">
    <reaction evidence="13 14">
        <text>2 pyruvate + H(+) = (2S)-2-acetolactate + CO2</text>
        <dbReference type="Rhea" id="RHEA:25249"/>
        <dbReference type="ChEBI" id="CHEBI:15361"/>
        <dbReference type="ChEBI" id="CHEBI:15378"/>
        <dbReference type="ChEBI" id="CHEBI:16526"/>
        <dbReference type="ChEBI" id="CHEBI:58476"/>
        <dbReference type="EC" id="2.2.1.6"/>
    </reaction>
</comment>
<comment type="cofactor">
    <cofactor evidence="14">
        <name>Mg(2+)</name>
        <dbReference type="ChEBI" id="CHEBI:18420"/>
    </cofactor>
    <text evidence="14">Binds 1 Mg(2+) ion per subunit.</text>
</comment>
<dbReference type="PANTHER" id="PTHR18968">
    <property type="entry name" value="THIAMINE PYROPHOSPHATE ENZYMES"/>
    <property type="match status" value="1"/>
</dbReference>
<evidence type="ECO:0000256" key="9">
    <source>
        <dbReference type="ARBA" id="ARBA00022827"/>
    </source>
</evidence>